<dbReference type="STRING" id="44576.SAMN05421881_10579"/>
<dbReference type="RefSeq" id="WP_090415253.1">
    <property type="nucleotide sequence ID" value="NZ_FNOY01000057.1"/>
</dbReference>
<dbReference type="OrthoDB" id="8548377at2"/>
<organism evidence="1 2">
    <name type="scientific">Nitrosomonas halophila</name>
    <dbReference type="NCBI Taxonomy" id="44576"/>
    <lineage>
        <taxon>Bacteria</taxon>
        <taxon>Pseudomonadati</taxon>
        <taxon>Pseudomonadota</taxon>
        <taxon>Betaproteobacteria</taxon>
        <taxon>Nitrosomonadales</taxon>
        <taxon>Nitrosomonadaceae</taxon>
        <taxon>Nitrosomonas</taxon>
    </lineage>
</organism>
<accession>A0A1H3M706</accession>
<dbReference type="Proteomes" id="UP000198640">
    <property type="component" value="Unassembled WGS sequence"/>
</dbReference>
<dbReference type="AlphaFoldDB" id="A0A1H3M706"/>
<dbReference type="EMBL" id="FNOY01000057">
    <property type="protein sequence ID" value="SDY72502.1"/>
    <property type="molecule type" value="Genomic_DNA"/>
</dbReference>
<reference evidence="1 2" key="1">
    <citation type="submission" date="2016-10" db="EMBL/GenBank/DDBJ databases">
        <authorList>
            <person name="de Groot N.N."/>
        </authorList>
    </citation>
    <scope>NUCLEOTIDE SEQUENCE [LARGE SCALE GENOMIC DNA]</scope>
    <source>
        <strain evidence="1 2">Nm1</strain>
    </source>
</reference>
<evidence type="ECO:0000313" key="2">
    <source>
        <dbReference type="Proteomes" id="UP000198640"/>
    </source>
</evidence>
<proteinExistence type="predicted"/>
<protein>
    <submittedName>
        <fullName evidence="1">Uncharacterized protein</fullName>
    </submittedName>
</protein>
<keyword evidence="2" id="KW-1185">Reference proteome</keyword>
<name>A0A1H3M706_9PROT</name>
<sequence length="116" mass="13037">MNYQVILPAIWKDGLVNNDWITLENNFPDEAANAKAWQIESGLTVIGCEDRAFVATYEGIETMCLHYHCTDPVGEGEFDRVLKRIEQGSSTVNDARFIRHYVTGIRQGAIVGAHRP</sequence>
<gene>
    <name evidence="1" type="ORF">SAMN05421881_10579</name>
</gene>
<evidence type="ECO:0000313" key="1">
    <source>
        <dbReference type="EMBL" id="SDY72502.1"/>
    </source>
</evidence>